<dbReference type="AlphaFoldDB" id="A0A810N0Y8"/>
<name>A0A810N0Y8_9ACTN</name>
<dbReference type="Pfam" id="PF13490">
    <property type="entry name" value="zf-HC2"/>
    <property type="match status" value="1"/>
</dbReference>
<evidence type="ECO:0000259" key="1">
    <source>
        <dbReference type="Pfam" id="PF13490"/>
    </source>
</evidence>
<feature type="domain" description="Putative zinc-finger" evidence="1">
    <location>
        <begin position="11"/>
        <end position="44"/>
    </location>
</feature>
<evidence type="ECO:0000313" key="2">
    <source>
        <dbReference type="EMBL" id="BCJ66530.1"/>
    </source>
</evidence>
<protein>
    <submittedName>
        <fullName evidence="2">Anti-sigma factor RsrA</fullName>
    </submittedName>
</protein>
<dbReference type="InterPro" id="IPR024020">
    <property type="entry name" value="Anit_sigma_mycothiol_RsrA"/>
</dbReference>
<gene>
    <name evidence="2" type="primary">rsrA</name>
    <name evidence="2" type="ORF">Prubr_35510</name>
</gene>
<dbReference type="RefSeq" id="WP_212826713.1">
    <property type="nucleotide sequence ID" value="NZ_AP023359.1"/>
</dbReference>
<dbReference type="NCBIfam" id="TIGR03988">
    <property type="entry name" value="antisig_RsrA"/>
    <property type="match status" value="1"/>
</dbReference>
<keyword evidence="3" id="KW-1185">Reference proteome</keyword>
<dbReference type="Proteomes" id="UP000680866">
    <property type="component" value="Chromosome"/>
</dbReference>
<evidence type="ECO:0000313" key="3">
    <source>
        <dbReference type="Proteomes" id="UP000680866"/>
    </source>
</evidence>
<reference evidence="2" key="1">
    <citation type="submission" date="2020-08" db="EMBL/GenBank/DDBJ databases">
        <title>Whole genome shotgun sequence of Polymorphospora rubra NBRC 101157.</title>
        <authorList>
            <person name="Komaki H."/>
            <person name="Tamura T."/>
        </authorList>
    </citation>
    <scope>NUCLEOTIDE SEQUENCE</scope>
    <source>
        <strain evidence="2">NBRC 101157</strain>
    </source>
</reference>
<dbReference type="KEGG" id="pry:Prubr_35510"/>
<sequence length="94" mass="10772">MSCGEPHETDCTDVLAEVYLYLDLECGDERRSLIRDHLDECSPCLRQYGIEQEVKALVARCCGNEIAPVELRARLRARLSELVVETETREYLPD</sequence>
<organism evidence="2 3">
    <name type="scientific">Polymorphospora rubra</name>
    <dbReference type="NCBI Taxonomy" id="338584"/>
    <lineage>
        <taxon>Bacteria</taxon>
        <taxon>Bacillati</taxon>
        <taxon>Actinomycetota</taxon>
        <taxon>Actinomycetes</taxon>
        <taxon>Micromonosporales</taxon>
        <taxon>Micromonosporaceae</taxon>
        <taxon>Polymorphospora</taxon>
    </lineage>
</organism>
<dbReference type="InterPro" id="IPR027383">
    <property type="entry name" value="Znf_put"/>
</dbReference>
<accession>A0A810N0Y8</accession>
<dbReference type="EMBL" id="AP023359">
    <property type="protein sequence ID" value="BCJ66530.1"/>
    <property type="molecule type" value="Genomic_DNA"/>
</dbReference>
<proteinExistence type="predicted"/>